<evidence type="ECO:0000256" key="3">
    <source>
        <dbReference type="ARBA" id="ARBA00012057"/>
    </source>
</evidence>
<keyword evidence="5" id="KW-0479">Metal-binding</keyword>
<comment type="pathway">
    <text evidence="1">Isoprenoid biosynthesis; dimethylallyl diphosphate biosynthesis; dimethylallyl diphosphate from isopentenyl diphosphate: step 1/1.</text>
</comment>
<keyword evidence="6" id="KW-0460">Magnesium</keyword>
<sequence length="210" mass="24663">MPVGGLLVKNKYQFFDQLAHIQSFTKTLLSHFKLLNLNLTNMEELVVLVTPEDQVLGQMEKMKAHETGLLHRAFSVFLFNENGEMLLQKRAAKKYHSPDQWTNAVCSHPKVNETYLEAANRRLNEELGISTVLNEKFNFIYKAEVGQNLWEHELDHVFVGKFEGDFNLNEDEVSEVRYISMNDLEIEMTEKPEHFTEWFKIILKEYKEHL</sequence>
<keyword evidence="7" id="KW-0464">Manganese</keyword>
<dbReference type="GO" id="GO:0009240">
    <property type="term" value="P:isopentenyl diphosphate biosynthetic process"/>
    <property type="evidence" value="ECO:0007669"/>
    <property type="project" value="TreeGrafter"/>
</dbReference>
<dbReference type="EC" id="5.3.3.2" evidence="3 10"/>
<dbReference type="Gene3D" id="3.90.79.10">
    <property type="entry name" value="Nucleoside Triphosphate Pyrophosphohydrolase"/>
    <property type="match status" value="1"/>
</dbReference>
<accession>A0A1I3DFW6</accession>
<dbReference type="STRING" id="1125876.SAMN05443292_0432"/>
<keyword evidence="9 12" id="KW-0413">Isomerase</keyword>
<evidence type="ECO:0000313" key="13">
    <source>
        <dbReference type="Proteomes" id="UP000198931"/>
    </source>
</evidence>
<keyword evidence="4" id="KW-0963">Cytoplasm</keyword>
<dbReference type="GO" id="GO:0004452">
    <property type="term" value="F:isopentenyl-diphosphate delta-isomerase activity"/>
    <property type="evidence" value="ECO:0007669"/>
    <property type="project" value="UniProtKB-UniRule"/>
</dbReference>
<feature type="domain" description="Nudix hydrolase" evidence="11">
    <location>
        <begin position="69"/>
        <end position="201"/>
    </location>
</feature>
<dbReference type="GO" id="GO:0046872">
    <property type="term" value="F:metal ion binding"/>
    <property type="evidence" value="ECO:0007669"/>
    <property type="project" value="UniProtKB-KW"/>
</dbReference>
<evidence type="ECO:0000256" key="6">
    <source>
        <dbReference type="ARBA" id="ARBA00022842"/>
    </source>
</evidence>
<dbReference type="SUPFAM" id="SSF55811">
    <property type="entry name" value="Nudix"/>
    <property type="match status" value="1"/>
</dbReference>
<dbReference type="PANTHER" id="PTHR10885">
    <property type="entry name" value="ISOPENTENYL-DIPHOSPHATE DELTA-ISOMERASE"/>
    <property type="match status" value="1"/>
</dbReference>
<dbReference type="AlphaFoldDB" id="A0A1I3DFW6"/>
<protein>
    <recommendedName>
        <fullName evidence="3 10">Isopentenyl-diphosphate delta-isomerase</fullName>
        <ecNumber evidence="3 10">5.3.3.2</ecNumber>
    </recommendedName>
</protein>
<dbReference type="PROSITE" id="PS51462">
    <property type="entry name" value="NUDIX"/>
    <property type="match status" value="1"/>
</dbReference>
<reference evidence="12 13" key="1">
    <citation type="submission" date="2016-10" db="EMBL/GenBank/DDBJ databases">
        <authorList>
            <person name="de Groot N.N."/>
        </authorList>
    </citation>
    <scope>NUCLEOTIDE SEQUENCE [LARGE SCALE GENOMIC DNA]</scope>
    <source>
        <strain evidence="12 13">DSM 26000</strain>
    </source>
</reference>
<dbReference type="InterPro" id="IPR015797">
    <property type="entry name" value="NUDIX_hydrolase-like_dom_sf"/>
</dbReference>
<dbReference type="Proteomes" id="UP000198931">
    <property type="component" value="Unassembled WGS sequence"/>
</dbReference>
<keyword evidence="13" id="KW-1185">Reference proteome</keyword>
<organism evidence="12 13">
    <name type="scientific">Halpernia frigidisoli</name>
    <dbReference type="NCBI Taxonomy" id="1125876"/>
    <lineage>
        <taxon>Bacteria</taxon>
        <taxon>Pseudomonadati</taxon>
        <taxon>Bacteroidota</taxon>
        <taxon>Flavobacteriia</taxon>
        <taxon>Flavobacteriales</taxon>
        <taxon>Weeksellaceae</taxon>
        <taxon>Chryseobacterium group</taxon>
        <taxon>Halpernia</taxon>
    </lineage>
</organism>
<dbReference type="Pfam" id="PF00293">
    <property type="entry name" value="NUDIX"/>
    <property type="match status" value="1"/>
</dbReference>
<dbReference type="EMBL" id="FOQT01000001">
    <property type="protein sequence ID" value="SFH85479.1"/>
    <property type="molecule type" value="Genomic_DNA"/>
</dbReference>
<dbReference type="GO" id="GO:0005737">
    <property type="term" value="C:cytoplasm"/>
    <property type="evidence" value="ECO:0007669"/>
    <property type="project" value="TreeGrafter"/>
</dbReference>
<keyword evidence="8" id="KW-0414">Isoprene biosynthesis</keyword>
<evidence type="ECO:0000313" key="12">
    <source>
        <dbReference type="EMBL" id="SFH85479.1"/>
    </source>
</evidence>
<dbReference type="InterPro" id="IPR011876">
    <property type="entry name" value="IsopentenylPP_isomerase_typ1"/>
</dbReference>
<proteinExistence type="inferred from homology"/>
<name>A0A1I3DFW6_9FLAO</name>
<dbReference type="NCBIfam" id="NF002995">
    <property type="entry name" value="PRK03759.1"/>
    <property type="match status" value="1"/>
</dbReference>
<dbReference type="PANTHER" id="PTHR10885:SF0">
    <property type="entry name" value="ISOPENTENYL-DIPHOSPHATE DELTA-ISOMERASE"/>
    <property type="match status" value="1"/>
</dbReference>
<evidence type="ECO:0000256" key="4">
    <source>
        <dbReference type="ARBA" id="ARBA00022490"/>
    </source>
</evidence>
<dbReference type="InterPro" id="IPR000086">
    <property type="entry name" value="NUDIX_hydrolase_dom"/>
</dbReference>
<comment type="similarity">
    <text evidence="2">Belongs to the IPP isomerase type 1 family.</text>
</comment>
<dbReference type="InterPro" id="IPR056375">
    <property type="entry name" value="Idi_bact"/>
</dbReference>
<evidence type="ECO:0000256" key="8">
    <source>
        <dbReference type="ARBA" id="ARBA00023229"/>
    </source>
</evidence>
<dbReference type="GO" id="GO:0050992">
    <property type="term" value="P:dimethylallyl diphosphate biosynthetic process"/>
    <property type="evidence" value="ECO:0007669"/>
    <property type="project" value="UniProtKB-UniPathway"/>
</dbReference>
<evidence type="ECO:0000256" key="5">
    <source>
        <dbReference type="ARBA" id="ARBA00022723"/>
    </source>
</evidence>
<dbReference type="NCBIfam" id="TIGR02150">
    <property type="entry name" value="IPP_isom_1"/>
    <property type="match status" value="1"/>
</dbReference>
<evidence type="ECO:0000256" key="1">
    <source>
        <dbReference type="ARBA" id="ARBA00004826"/>
    </source>
</evidence>
<gene>
    <name evidence="12" type="ORF">SAMN05443292_0432</name>
</gene>
<evidence type="ECO:0000256" key="9">
    <source>
        <dbReference type="ARBA" id="ARBA00023235"/>
    </source>
</evidence>
<dbReference type="CDD" id="cd02885">
    <property type="entry name" value="NUDIX_IPP_Isomerase"/>
    <property type="match status" value="1"/>
</dbReference>
<evidence type="ECO:0000259" key="11">
    <source>
        <dbReference type="PROSITE" id="PS51462"/>
    </source>
</evidence>
<evidence type="ECO:0000256" key="2">
    <source>
        <dbReference type="ARBA" id="ARBA00007579"/>
    </source>
</evidence>
<dbReference type="UniPathway" id="UPA00059">
    <property type="reaction ID" value="UER00104"/>
</dbReference>
<evidence type="ECO:0000256" key="7">
    <source>
        <dbReference type="ARBA" id="ARBA00023211"/>
    </source>
</evidence>
<dbReference type="HAMAP" id="MF_00202">
    <property type="entry name" value="Idi"/>
    <property type="match status" value="1"/>
</dbReference>
<evidence type="ECO:0000256" key="10">
    <source>
        <dbReference type="NCBIfam" id="TIGR02150"/>
    </source>
</evidence>